<name>A0A0B5NB07_BACTU</name>
<keyword evidence="1" id="KW-0472">Membrane</keyword>
<dbReference type="InterPro" id="IPR025032">
    <property type="entry name" value="DUF3949"/>
</dbReference>
<dbReference type="Proteomes" id="UP000501107">
    <property type="component" value="Chromosome"/>
</dbReference>
<dbReference type="KEGG" id="btw:BF38_437"/>
<dbReference type="Proteomes" id="UP000031876">
    <property type="component" value="Chromosome"/>
</dbReference>
<accession>A0A0B5NB07</accession>
<evidence type="ECO:0000313" key="5">
    <source>
        <dbReference type="Proteomes" id="UP000501107"/>
    </source>
</evidence>
<dbReference type="AlphaFoldDB" id="A0A0B5NB07"/>
<protein>
    <submittedName>
        <fullName evidence="3">DUF3949 domain-containing protein</fullName>
    </submittedName>
</protein>
<evidence type="ECO:0000313" key="2">
    <source>
        <dbReference type="EMBL" id="AJG74954.1"/>
    </source>
</evidence>
<keyword evidence="1" id="KW-1133">Transmembrane helix</keyword>
<reference evidence="2 4" key="1">
    <citation type="journal article" date="2015" name="Genome Announc.">
        <title>Complete genome sequences for 35 biothreat assay-relevant bacillus species.</title>
        <authorList>
            <person name="Johnson S.L."/>
            <person name="Daligault H.E."/>
            <person name="Davenport K.W."/>
            <person name="Jaissle J."/>
            <person name="Frey K.G."/>
            <person name="Ladner J.T."/>
            <person name="Broomall S.M."/>
            <person name="Bishop-Lilly K.A."/>
            <person name="Bruce D.C."/>
            <person name="Gibbons H.S."/>
            <person name="Coyne S.R."/>
            <person name="Lo C.C."/>
            <person name="Meincke L."/>
            <person name="Munk A.C."/>
            <person name="Koroleva G.I."/>
            <person name="Rosenzweig C.N."/>
            <person name="Palacios G.F."/>
            <person name="Redden C.L."/>
            <person name="Minogue T.D."/>
            <person name="Chain P.S."/>
        </authorList>
    </citation>
    <scope>NUCLEOTIDE SEQUENCE [LARGE SCALE GENOMIC DNA]</scope>
    <source>
        <strain evidence="2 4">HD1011</strain>
    </source>
</reference>
<evidence type="ECO:0000313" key="3">
    <source>
        <dbReference type="EMBL" id="QKH24319.1"/>
    </source>
</evidence>
<proteinExistence type="predicted"/>
<organism evidence="3 5">
    <name type="scientific">Bacillus thuringiensis</name>
    <dbReference type="NCBI Taxonomy" id="1428"/>
    <lineage>
        <taxon>Bacteria</taxon>
        <taxon>Bacillati</taxon>
        <taxon>Bacillota</taxon>
        <taxon>Bacilli</taxon>
        <taxon>Bacillales</taxon>
        <taxon>Bacillaceae</taxon>
        <taxon>Bacillus</taxon>
        <taxon>Bacillus cereus group</taxon>
    </lineage>
</organism>
<evidence type="ECO:0000256" key="1">
    <source>
        <dbReference type="SAM" id="Phobius"/>
    </source>
</evidence>
<dbReference type="Pfam" id="PF13133">
    <property type="entry name" value="DUF3949"/>
    <property type="match status" value="1"/>
</dbReference>
<evidence type="ECO:0000313" key="4">
    <source>
        <dbReference type="Proteomes" id="UP000031876"/>
    </source>
</evidence>
<dbReference type="EMBL" id="CP009335">
    <property type="protein sequence ID" value="AJG74954.1"/>
    <property type="molecule type" value="Genomic_DNA"/>
</dbReference>
<sequence>MIWISLIVLAYFIILVPIQYNYIKILKEKQKKMNMSQNELYDNMSYEESQVHYHYQSNVFTIPASLVASIIYRVKHAA</sequence>
<feature type="transmembrane region" description="Helical" evidence="1">
    <location>
        <begin position="6"/>
        <end position="23"/>
    </location>
</feature>
<reference evidence="3 5" key="2">
    <citation type="submission" date="2020-05" db="EMBL/GenBank/DDBJ databases">
        <title>FDA dAtabase for Regulatory Grade micrObial Sequences (FDA-ARGOS): Supporting development and validation of Infectious Disease Dx tests.</title>
        <authorList>
            <person name="Nelson B."/>
            <person name="Plummer A."/>
            <person name="Tallon L."/>
            <person name="Sadzewicz L."/>
            <person name="Zhao X."/>
            <person name="Vavikolanu K."/>
            <person name="Mehta A."/>
            <person name="Aluvathingal J."/>
            <person name="Nadendla S."/>
            <person name="Myers T."/>
            <person name="Yan Y."/>
            <person name="Sichtig H."/>
        </authorList>
    </citation>
    <scope>NUCLEOTIDE SEQUENCE [LARGE SCALE GENOMIC DNA]</scope>
    <source>
        <strain evidence="3 5">FDAARGOS_795</strain>
    </source>
</reference>
<dbReference type="RefSeq" id="WP_000637882.1">
    <property type="nucleotide sequence ID" value="NZ_CP009335.1"/>
</dbReference>
<gene>
    <name evidence="2" type="ORF">BF38_437</name>
    <name evidence="3" type="ORF">FOC89_09940</name>
</gene>
<dbReference type="EMBL" id="CP053980">
    <property type="protein sequence ID" value="QKH24319.1"/>
    <property type="molecule type" value="Genomic_DNA"/>
</dbReference>
<keyword evidence="1" id="KW-0812">Transmembrane</keyword>